<reference evidence="8 9" key="1">
    <citation type="submission" date="2019-09" db="EMBL/GenBank/DDBJ databases">
        <title>Bird 10,000 Genomes (B10K) Project - Family phase.</title>
        <authorList>
            <person name="Zhang G."/>
        </authorList>
    </citation>
    <scope>NUCLEOTIDE SEQUENCE [LARGE SCALE GENOMIC DNA]</scope>
    <source>
        <strain evidence="8">B10K-CU-031-23</strain>
    </source>
</reference>
<dbReference type="PANTHER" id="PTHR41694">
    <property type="entry name" value="ENDOGENOUS RETROVIRUS GROUP K MEMBER POL PROTEIN"/>
    <property type="match status" value="1"/>
</dbReference>
<comment type="caution">
    <text evidence="8">The sequence shown here is derived from an EMBL/GenBank/DDBJ whole genome shotgun (WGS) entry which is preliminary data.</text>
</comment>
<dbReference type="GO" id="GO:0016787">
    <property type="term" value="F:hydrolase activity"/>
    <property type="evidence" value="ECO:0007669"/>
    <property type="project" value="UniProtKB-KW"/>
</dbReference>
<dbReference type="PROSITE" id="PS50994">
    <property type="entry name" value="INTEGRASE"/>
    <property type="match status" value="1"/>
</dbReference>
<keyword evidence="2" id="KW-0548">Nucleotidyltransferase</keyword>
<keyword evidence="4" id="KW-0255">Endonuclease</keyword>
<evidence type="ECO:0000256" key="4">
    <source>
        <dbReference type="ARBA" id="ARBA00022759"/>
    </source>
</evidence>
<dbReference type="GO" id="GO:0003964">
    <property type="term" value="F:RNA-directed DNA polymerase activity"/>
    <property type="evidence" value="ECO:0007669"/>
    <property type="project" value="UniProtKB-KW"/>
</dbReference>
<proteinExistence type="predicted"/>
<evidence type="ECO:0000313" key="9">
    <source>
        <dbReference type="Proteomes" id="UP000533896"/>
    </source>
</evidence>
<sequence length="61" mass="6977">IQHWETVMAWLGKPVAIKTDNGPCFTAQATQDWCQKWAIQLKHSIPYNSTGQAIIERAHRT</sequence>
<feature type="non-terminal residue" evidence="8">
    <location>
        <position position="1"/>
    </location>
</feature>
<feature type="domain" description="Integrase catalytic" evidence="7">
    <location>
        <begin position="1"/>
        <end position="61"/>
    </location>
</feature>
<dbReference type="Pfam" id="PF00665">
    <property type="entry name" value="rve"/>
    <property type="match status" value="1"/>
</dbReference>
<accession>A0A7K8KQC8</accession>
<evidence type="ECO:0000256" key="3">
    <source>
        <dbReference type="ARBA" id="ARBA00022722"/>
    </source>
</evidence>
<evidence type="ECO:0000256" key="5">
    <source>
        <dbReference type="ARBA" id="ARBA00022801"/>
    </source>
</evidence>
<keyword evidence="1" id="KW-0808">Transferase</keyword>
<dbReference type="PANTHER" id="PTHR41694:SF3">
    <property type="entry name" value="RNA-DIRECTED DNA POLYMERASE-RELATED"/>
    <property type="match status" value="1"/>
</dbReference>
<organism evidence="8 9">
    <name type="scientific">Lophotis ruficrista</name>
    <dbReference type="NCBI Taxonomy" id="172689"/>
    <lineage>
        <taxon>Eukaryota</taxon>
        <taxon>Metazoa</taxon>
        <taxon>Chordata</taxon>
        <taxon>Craniata</taxon>
        <taxon>Vertebrata</taxon>
        <taxon>Euteleostomi</taxon>
        <taxon>Archelosauria</taxon>
        <taxon>Archosauria</taxon>
        <taxon>Dinosauria</taxon>
        <taxon>Saurischia</taxon>
        <taxon>Theropoda</taxon>
        <taxon>Coelurosauria</taxon>
        <taxon>Aves</taxon>
        <taxon>Neognathae</taxon>
        <taxon>Neoaves</taxon>
        <taxon>Otidimorphae</taxon>
        <taxon>Otidiformes</taxon>
        <taxon>Otididae</taxon>
        <taxon>Lophotis</taxon>
    </lineage>
</organism>
<dbReference type="InterPro" id="IPR001584">
    <property type="entry name" value="Integrase_cat-core"/>
</dbReference>
<dbReference type="OrthoDB" id="9359997at2759"/>
<dbReference type="SUPFAM" id="SSF53098">
    <property type="entry name" value="Ribonuclease H-like"/>
    <property type="match status" value="1"/>
</dbReference>
<dbReference type="AlphaFoldDB" id="A0A7K8KQC8"/>
<protein>
    <submittedName>
        <fullName evidence="8">POK18 protein</fullName>
    </submittedName>
</protein>
<keyword evidence="9" id="KW-1185">Reference proteome</keyword>
<dbReference type="Gene3D" id="3.30.420.10">
    <property type="entry name" value="Ribonuclease H-like superfamily/Ribonuclease H"/>
    <property type="match status" value="1"/>
</dbReference>
<evidence type="ECO:0000256" key="2">
    <source>
        <dbReference type="ARBA" id="ARBA00022695"/>
    </source>
</evidence>
<feature type="non-terminal residue" evidence="8">
    <location>
        <position position="61"/>
    </location>
</feature>
<evidence type="ECO:0000259" key="7">
    <source>
        <dbReference type="PROSITE" id="PS50994"/>
    </source>
</evidence>
<gene>
    <name evidence="8" type="primary">Ervk18_2</name>
    <name evidence="8" type="ORF">LOPRUF_R15119</name>
</gene>
<dbReference type="GO" id="GO:0015074">
    <property type="term" value="P:DNA integration"/>
    <property type="evidence" value="ECO:0007669"/>
    <property type="project" value="InterPro"/>
</dbReference>
<name>A0A7K8KQC8_9AVES</name>
<evidence type="ECO:0000256" key="6">
    <source>
        <dbReference type="ARBA" id="ARBA00022918"/>
    </source>
</evidence>
<dbReference type="GO" id="GO:0004519">
    <property type="term" value="F:endonuclease activity"/>
    <property type="evidence" value="ECO:0007669"/>
    <property type="project" value="UniProtKB-KW"/>
</dbReference>
<evidence type="ECO:0000313" key="8">
    <source>
        <dbReference type="EMBL" id="NXE16754.1"/>
    </source>
</evidence>
<keyword evidence="5" id="KW-0378">Hydrolase</keyword>
<dbReference type="GO" id="GO:0035613">
    <property type="term" value="F:RNA stem-loop binding"/>
    <property type="evidence" value="ECO:0007669"/>
    <property type="project" value="TreeGrafter"/>
</dbReference>
<dbReference type="EMBL" id="VWYV01002677">
    <property type="protein sequence ID" value="NXE16754.1"/>
    <property type="molecule type" value="Genomic_DNA"/>
</dbReference>
<dbReference type="InterPro" id="IPR012337">
    <property type="entry name" value="RNaseH-like_sf"/>
</dbReference>
<dbReference type="Proteomes" id="UP000533896">
    <property type="component" value="Unassembled WGS sequence"/>
</dbReference>
<keyword evidence="3" id="KW-0540">Nuclease</keyword>
<keyword evidence="6" id="KW-0695">RNA-directed DNA polymerase</keyword>
<dbReference type="InterPro" id="IPR036397">
    <property type="entry name" value="RNaseH_sf"/>
</dbReference>
<evidence type="ECO:0000256" key="1">
    <source>
        <dbReference type="ARBA" id="ARBA00022679"/>
    </source>
</evidence>